<evidence type="ECO:0000313" key="2">
    <source>
        <dbReference type="Proteomes" id="UP000219058"/>
    </source>
</evidence>
<dbReference type="Pfam" id="PF07853">
    <property type="entry name" value="DUF1648"/>
    <property type="match status" value="1"/>
</dbReference>
<name>A0A2A6EEH4_PREIN</name>
<dbReference type="InterPro" id="IPR012867">
    <property type="entry name" value="DUF1648"/>
</dbReference>
<sequence>MILNIIIKKVLPILTLGIGFSFAIIVGFSNVEIIPLHINIHGEVDNYGSKWELFILPAIALLIYLLMWWLERNPQLYNFPNSKKHSRKEQEKIGVELISWLKVITVLMLVLIEILLIVKPDLVLWTTLPFVALLLYVCIKYKLKLL</sequence>
<comment type="caution">
    <text evidence="1">The sequence shown here is derived from an EMBL/GenBank/DDBJ whole genome shotgun (WGS) entry which is preliminary data.</text>
</comment>
<dbReference type="AlphaFoldDB" id="A0A2A6EEH4"/>
<proteinExistence type="predicted"/>
<dbReference type="RefSeq" id="WP_097550502.1">
    <property type="nucleotide sequence ID" value="NZ_NSLY01000022.1"/>
</dbReference>
<evidence type="ECO:0000313" key="1">
    <source>
        <dbReference type="EMBL" id="PDP59747.1"/>
    </source>
</evidence>
<dbReference type="Proteomes" id="UP000219058">
    <property type="component" value="Unassembled WGS sequence"/>
</dbReference>
<dbReference type="EMBL" id="NSLY01000022">
    <property type="protein sequence ID" value="PDP59747.1"/>
    <property type="molecule type" value="Genomic_DNA"/>
</dbReference>
<protein>
    <submittedName>
        <fullName evidence="1">Uncharacterized protein</fullName>
    </submittedName>
</protein>
<accession>A0A2A6EEH4</accession>
<gene>
    <name evidence="1" type="ORF">CLI71_08265</name>
</gene>
<organism evidence="1 2">
    <name type="scientific">Prevotella intermedia</name>
    <dbReference type="NCBI Taxonomy" id="28131"/>
    <lineage>
        <taxon>Bacteria</taxon>
        <taxon>Pseudomonadati</taxon>
        <taxon>Bacteroidota</taxon>
        <taxon>Bacteroidia</taxon>
        <taxon>Bacteroidales</taxon>
        <taxon>Prevotellaceae</taxon>
        <taxon>Prevotella</taxon>
    </lineage>
</organism>
<reference evidence="1 2" key="1">
    <citation type="submission" date="2017-09" db="EMBL/GenBank/DDBJ databases">
        <title>Phase variable restriction modification systems are present in the genome sequences of periodontal pathogens Prevotella intermedia, Tannerella forsythia and Porphyromonas gingivalis.</title>
        <authorList>
            <person name="Haigh R.D."/>
            <person name="Crawford L."/>
            <person name="Ralph J."/>
            <person name="Wanford J."/>
            <person name="Vartoukian S.R."/>
            <person name="Hijazib K."/>
            <person name="Wade W."/>
            <person name="Oggioni M.R."/>
        </authorList>
    </citation>
    <scope>NUCLEOTIDE SEQUENCE [LARGE SCALE GENOMIC DNA]</scope>
    <source>
        <strain evidence="1 2">WW2834</strain>
    </source>
</reference>